<dbReference type="EMBL" id="ML735287">
    <property type="protein sequence ID" value="KAE8387825.1"/>
    <property type="molecule type" value="Genomic_DNA"/>
</dbReference>
<proteinExistence type="predicted"/>
<reference evidence="1" key="1">
    <citation type="submission" date="2019-04" db="EMBL/GenBank/DDBJ databases">
        <title>Friends and foes A comparative genomics studyof 23 Aspergillus species from section Flavi.</title>
        <authorList>
            <consortium name="DOE Joint Genome Institute"/>
            <person name="Kjaerbolling I."/>
            <person name="Vesth T."/>
            <person name="Frisvad J.C."/>
            <person name="Nybo J.L."/>
            <person name="Theobald S."/>
            <person name="Kildgaard S."/>
            <person name="Isbrandt T."/>
            <person name="Kuo A."/>
            <person name="Sato A."/>
            <person name="Lyhne E.K."/>
            <person name="Kogle M.E."/>
            <person name="Wiebenga A."/>
            <person name="Kun R.S."/>
            <person name="Lubbers R.J."/>
            <person name="Makela M.R."/>
            <person name="Barry K."/>
            <person name="Chovatia M."/>
            <person name="Clum A."/>
            <person name="Daum C."/>
            <person name="Haridas S."/>
            <person name="He G."/>
            <person name="LaButti K."/>
            <person name="Lipzen A."/>
            <person name="Mondo S."/>
            <person name="Riley R."/>
            <person name="Salamov A."/>
            <person name="Simmons B.A."/>
            <person name="Magnuson J.K."/>
            <person name="Henrissat B."/>
            <person name="Mortensen U.H."/>
            <person name="Larsen T.O."/>
            <person name="Devries R.P."/>
            <person name="Grigoriev I.V."/>
            <person name="Machida M."/>
            <person name="Baker S.E."/>
            <person name="Andersen M.R."/>
        </authorList>
    </citation>
    <scope>NUCLEOTIDE SEQUENCE [LARGE SCALE GENOMIC DNA]</scope>
    <source>
        <strain evidence="1">IBT 14317</strain>
    </source>
</reference>
<protein>
    <submittedName>
        <fullName evidence="1">Uncharacterized protein</fullName>
    </submittedName>
</protein>
<dbReference type="Proteomes" id="UP000326877">
    <property type="component" value="Unassembled WGS sequence"/>
</dbReference>
<evidence type="ECO:0000313" key="1">
    <source>
        <dbReference type="EMBL" id="KAE8387825.1"/>
    </source>
</evidence>
<dbReference type="AlphaFoldDB" id="A0A5N7C157"/>
<organism evidence="1">
    <name type="scientific">Petromyces alliaceus</name>
    <name type="common">Aspergillus alliaceus</name>
    <dbReference type="NCBI Taxonomy" id="209559"/>
    <lineage>
        <taxon>Eukaryota</taxon>
        <taxon>Fungi</taxon>
        <taxon>Dikarya</taxon>
        <taxon>Ascomycota</taxon>
        <taxon>Pezizomycotina</taxon>
        <taxon>Eurotiomycetes</taxon>
        <taxon>Eurotiomycetidae</taxon>
        <taxon>Eurotiales</taxon>
        <taxon>Aspergillaceae</taxon>
        <taxon>Aspergillus</taxon>
        <taxon>Aspergillus subgen. Circumdati</taxon>
    </lineage>
</organism>
<gene>
    <name evidence="1" type="ORF">BDV23DRAFT_160309</name>
</gene>
<sequence length="68" mass="7733">MRNDDMFLTWPMKSDPAFPPSDSDASSLEAFRPKVRSRNGCNTCRRRQVECDGTCKSVLVFCLFLRAA</sequence>
<name>A0A5N7C157_PETAA</name>
<accession>A0A5N7C157</accession>